<gene>
    <name evidence="3" type="ORF">Tco_0625525</name>
</gene>
<feature type="region of interest" description="Disordered" evidence="2">
    <location>
        <begin position="543"/>
        <end position="600"/>
    </location>
</feature>
<dbReference type="PANTHER" id="PTHR11439:SF463">
    <property type="entry name" value="REVERSE TRANSCRIPTASE TY1_COPIA-TYPE DOMAIN-CONTAINING PROTEIN"/>
    <property type="match status" value="1"/>
</dbReference>
<evidence type="ECO:0000313" key="4">
    <source>
        <dbReference type="Proteomes" id="UP001151760"/>
    </source>
</evidence>
<name>A0ABQ4WH56_9ASTR</name>
<keyword evidence="4" id="KW-1185">Reference proteome</keyword>
<sequence>MAALVRGGRIRGDKKNGGSGGVVPHPSLALSPYRMLRHWNVHREYDPPALWDQVHTLENMVPAPTTIGQPPRKDPQTEYSKIVPQSEQKYSVTCGLFYFGSLESSLSERVETVHMTVWSKRCLYAARERALTYLYVDEILKKFGFSTVKTASTPMEALKPLMKDENAKDVKVLLYNQFIAHDDLTSQADYVFVVYACARFQVTPKVSHLHTVKKIFRYLKGQPKLGLWYPKDSPFDLEAYTERSNARKKIVVANSTTKAEYEAVQIVCGHCYDPKSNAGINGIQLHEYQRLSLTKKAHLHKLIADEAPNDENVTTHSNDPLLNGEERLKLNELMKLCTNLSQRFLDLENTMTSQSTEITKLKERVKKLERRNKSRTQGLKMLRKGKKIADIDADEEVTLIDETQGRNYDNLMILQLFLNNQIENLAAVFNDEYDTPSHTKKMWVKVQSSGPTTLVADETVHEEKGDNVERVATTATSLDAEQGSNCLGFGNYQSKEESQEVRKEEKVKNSTTQEEVIQKDAETQGRYGHDISTVEVTTASVPSDVDIKSSASRSQKDKGVMFKDPNEPITTSRPQSYIPVKDKGKGIMQDPEKPVKVKGKDQIKYDVDVAQRLQAELDKEARLEREREEEDSKAANIAEWDDVHAMMDATMS</sequence>
<keyword evidence="1" id="KW-0175">Coiled coil</keyword>
<evidence type="ECO:0000313" key="3">
    <source>
        <dbReference type="EMBL" id="GJS52163.1"/>
    </source>
</evidence>
<feature type="coiled-coil region" evidence="1">
    <location>
        <begin position="330"/>
        <end position="378"/>
    </location>
</feature>
<evidence type="ECO:0000256" key="2">
    <source>
        <dbReference type="SAM" id="MobiDB-lite"/>
    </source>
</evidence>
<dbReference type="PANTHER" id="PTHR11439">
    <property type="entry name" value="GAG-POL-RELATED RETROTRANSPOSON"/>
    <property type="match status" value="1"/>
</dbReference>
<dbReference type="EMBL" id="BQNB010008636">
    <property type="protein sequence ID" value="GJS52163.1"/>
    <property type="molecule type" value="Genomic_DNA"/>
</dbReference>
<protein>
    <submittedName>
        <fullName evidence="3">Uncharacterized protein</fullName>
    </submittedName>
</protein>
<evidence type="ECO:0000256" key="1">
    <source>
        <dbReference type="SAM" id="Coils"/>
    </source>
</evidence>
<reference evidence="3" key="2">
    <citation type="submission" date="2022-01" db="EMBL/GenBank/DDBJ databases">
        <authorList>
            <person name="Yamashiro T."/>
            <person name="Shiraishi A."/>
            <person name="Satake H."/>
            <person name="Nakayama K."/>
        </authorList>
    </citation>
    <scope>NUCLEOTIDE SEQUENCE</scope>
</reference>
<feature type="compositionally biased region" description="Basic and acidic residues" evidence="2">
    <location>
        <begin position="554"/>
        <end position="566"/>
    </location>
</feature>
<feature type="region of interest" description="Disordered" evidence="2">
    <location>
        <begin position="620"/>
        <end position="639"/>
    </location>
</feature>
<dbReference type="Proteomes" id="UP001151760">
    <property type="component" value="Unassembled WGS sequence"/>
</dbReference>
<feature type="compositionally biased region" description="Basic and acidic residues" evidence="2">
    <location>
        <begin position="580"/>
        <end position="600"/>
    </location>
</feature>
<reference evidence="3" key="1">
    <citation type="journal article" date="2022" name="Int. J. Mol. Sci.">
        <title>Draft Genome of Tanacetum Coccineum: Genomic Comparison of Closely Related Tanacetum-Family Plants.</title>
        <authorList>
            <person name="Yamashiro T."/>
            <person name="Shiraishi A."/>
            <person name="Nakayama K."/>
            <person name="Satake H."/>
        </authorList>
    </citation>
    <scope>NUCLEOTIDE SEQUENCE</scope>
</reference>
<organism evidence="3 4">
    <name type="scientific">Tanacetum coccineum</name>
    <dbReference type="NCBI Taxonomy" id="301880"/>
    <lineage>
        <taxon>Eukaryota</taxon>
        <taxon>Viridiplantae</taxon>
        <taxon>Streptophyta</taxon>
        <taxon>Embryophyta</taxon>
        <taxon>Tracheophyta</taxon>
        <taxon>Spermatophyta</taxon>
        <taxon>Magnoliopsida</taxon>
        <taxon>eudicotyledons</taxon>
        <taxon>Gunneridae</taxon>
        <taxon>Pentapetalae</taxon>
        <taxon>asterids</taxon>
        <taxon>campanulids</taxon>
        <taxon>Asterales</taxon>
        <taxon>Asteraceae</taxon>
        <taxon>Asteroideae</taxon>
        <taxon>Anthemideae</taxon>
        <taxon>Anthemidinae</taxon>
        <taxon>Tanacetum</taxon>
    </lineage>
</organism>
<feature type="region of interest" description="Disordered" evidence="2">
    <location>
        <begin position="491"/>
        <end position="514"/>
    </location>
</feature>
<proteinExistence type="predicted"/>
<feature type="region of interest" description="Disordered" evidence="2">
    <location>
        <begin position="1"/>
        <end position="23"/>
    </location>
</feature>
<feature type="compositionally biased region" description="Basic and acidic residues" evidence="2">
    <location>
        <begin position="620"/>
        <end position="633"/>
    </location>
</feature>
<feature type="compositionally biased region" description="Basic and acidic residues" evidence="2">
    <location>
        <begin position="494"/>
        <end position="508"/>
    </location>
</feature>
<comment type="caution">
    <text evidence="3">The sequence shown here is derived from an EMBL/GenBank/DDBJ whole genome shotgun (WGS) entry which is preliminary data.</text>
</comment>
<accession>A0ABQ4WH56</accession>